<proteinExistence type="predicted"/>
<keyword evidence="1" id="KW-0472">Membrane</keyword>
<name>A0A0A8Y105_ARUDO</name>
<keyword evidence="1" id="KW-0812">Transmembrane</keyword>
<dbReference type="EMBL" id="GBRH01278209">
    <property type="protein sequence ID" value="JAD19686.1"/>
    <property type="molecule type" value="Transcribed_RNA"/>
</dbReference>
<sequence length="38" mass="4272">MVEINKSIMATKGGILSWQLTRLIAYCCALIAYCCARY</sequence>
<reference evidence="2" key="1">
    <citation type="submission" date="2014-09" db="EMBL/GenBank/DDBJ databases">
        <authorList>
            <person name="Magalhaes I.L.F."/>
            <person name="Oliveira U."/>
            <person name="Santos F.R."/>
            <person name="Vidigal T.H.D.A."/>
            <person name="Brescovit A.D."/>
            <person name="Santos A.J."/>
        </authorList>
    </citation>
    <scope>NUCLEOTIDE SEQUENCE</scope>
    <source>
        <tissue evidence="2">Shoot tissue taken approximately 20 cm above the soil surface</tissue>
    </source>
</reference>
<evidence type="ECO:0000256" key="1">
    <source>
        <dbReference type="SAM" id="Phobius"/>
    </source>
</evidence>
<keyword evidence="1" id="KW-1133">Transmembrane helix</keyword>
<feature type="transmembrane region" description="Helical" evidence="1">
    <location>
        <begin position="15"/>
        <end position="36"/>
    </location>
</feature>
<evidence type="ECO:0000313" key="2">
    <source>
        <dbReference type="EMBL" id="JAD19686.1"/>
    </source>
</evidence>
<reference evidence="2" key="2">
    <citation type="journal article" date="2015" name="Data Brief">
        <title>Shoot transcriptome of the giant reed, Arundo donax.</title>
        <authorList>
            <person name="Barrero R.A."/>
            <person name="Guerrero F.D."/>
            <person name="Moolhuijzen P."/>
            <person name="Goolsby J.A."/>
            <person name="Tidwell J."/>
            <person name="Bellgard S.E."/>
            <person name="Bellgard M.I."/>
        </authorList>
    </citation>
    <scope>NUCLEOTIDE SEQUENCE</scope>
    <source>
        <tissue evidence="2">Shoot tissue taken approximately 20 cm above the soil surface</tissue>
    </source>
</reference>
<accession>A0A0A8Y105</accession>
<protein>
    <submittedName>
        <fullName evidence="2">Uncharacterized protein</fullName>
    </submittedName>
</protein>
<dbReference type="AlphaFoldDB" id="A0A0A8Y105"/>
<organism evidence="2">
    <name type="scientific">Arundo donax</name>
    <name type="common">Giant reed</name>
    <name type="synonym">Donax arundinaceus</name>
    <dbReference type="NCBI Taxonomy" id="35708"/>
    <lineage>
        <taxon>Eukaryota</taxon>
        <taxon>Viridiplantae</taxon>
        <taxon>Streptophyta</taxon>
        <taxon>Embryophyta</taxon>
        <taxon>Tracheophyta</taxon>
        <taxon>Spermatophyta</taxon>
        <taxon>Magnoliopsida</taxon>
        <taxon>Liliopsida</taxon>
        <taxon>Poales</taxon>
        <taxon>Poaceae</taxon>
        <taxon>PACMAD clade</taxon>
        <taxon>Arundinoideae</taxon>
        <taxon>Arundineae</taxon>
        <taxon>Arundo</taxon>
    </lineage>
</organism>